<dbReference type="InterPro" id="IPR017452">
    <property type="entry name" value="GPCR_Rhodpsn_7TM"/>
</dbReference>
<feature type="transmembrane region" description="Helical" evidence="11">
    <location>
        <begin position="248"/>
        <end position="267"/>
    </location>
</feature>
<dbReference type="GO" id="GO:0019722">
    <property type="term" value="P:calcium-mediated signaling"/>
    <property type="evidence" value="ECO:0007669"/>
    <property type="project" value="TreeGrafter"/>
</dbReference>
<organism evidence="13 14">
    <name type="scientific">Oncorhynchus tshawytscha</name>
    <name type="common">Chinook salmon</name>
    <name type="synonym">Salmo tshawytscha</name>
    <dbReference type="NCBI Taxonomy" id="74940"/>
    <lineage>
        <taxon>Eukaryota</taxon>
        <taxon>Metazoa</taxon>
        <taxon>Chordata</taxon>
        <taxon>Craniata</taxon>
        <taxon>Vertebrata</taxon>
        <taxon>Euteleostomi</taxon>
        <taxon>Actinopterygii</taxon>
        <taxon>Neopterygii</taxon>
        <taxon>Teleostei</taxon>
        <taxon>Protacanthopterygii</taxon>
        <taxon>Salmoniformes</taxon>
        <taxon>Salmonidae</taxon>
        <taxon>Salmoninae</taxon>
        <taxon>Oncorhynchus</taxon>
    </lineage>
</organism>
<keyword evidence="7" id="KW-0675">Receptor</keyword>
<feature type="compositionally biased region" description="Polar residues" evidence="10">
    <location>
        <begin position="1"/>
        <end position="12"/>
    </location>
</feature>
<gene>
    <name evidence="13" type="primary">ackr4a</name>
</gene>
<evidence type="ECO:0000256" key="6">
    <source>
        <dbReference type="ARBA" id="ARBA00023136"/>
    </source>
</evidence>
<evidence type="ECO:0000256" key="11">
    <source>
        <dbReference type="SAM" id="Phobius"/>
    </source>
</evidence>
<dbReference type="Ensembl" id="ENSOTST00005165171.1">
    <property type="protein sequence ID" value="ENSOTSP00005122545.1"/>
    <property type="gene ID" value="ENSOTSG00005059145.1"/>
</dbReference>
<dbReference type="PANTHER" id="PTHR10489">
    <property type="entry name" value="CELL ADHESION MOLECULE"/>
    <property type="match status" value="1"/>
</dbReference>
<feature type="domain" description="G-protein coupled receptors family 1 profile" evidence="12">
    <location>
        <begin position="93"/>
        <end position="352"/>
    </location>
</feature>
<keyword evidence="2" id="KW-1003">Cell membrane</keyword>
<evidence type="ECO:0000256" key="7">
    <source>
        <dbReference type="ARBA" id="ARBA00023170"/>
    </source>
</evidence>
<evidence type="ECO:0000256" key="8">
    <source>
        <dbReference type="ARBA" id="ARBA00023180"/>
    </source>
</evidence>
<evidence type="ECO:0000256" key="1">
    <source>
        <dbReference type="ARBA" id="ARBA00004651"/>
    </source>
</evidence>
<dbReference type="GO" id="GO:0007204">
    <property type="term" value="P:positive regulation of cytosolic calcium ion concentration"/>
    <property type="evidence" value="ECO:0007669"/>
    <property type="project" value="TreeGrafter"/>
</dbReference>
<feature type="compositionally biased region" description="Polar residues" evidence="10">
    <location>
        <begin position="389"/>
        <end position="406"/>
    </location>
</feature>
<dbReference type="InterPro" id="IPR005383">
    <property type="entry name" value="ACKR4"/>
</dbReference>
<keyword evidence="5" id="KW-0297">G-protein coupled receptor</keyword>
<dbReference type="PRINTS" id="PR00237">
    <property type="entry name" value="GPCRRHODOPSN"/>
</dbReference>
<feature type="transmembrane region" description="Helical" evidence="11">
    <location>
        <begin position="197"/>
        <end position="219"/>
    </location>
</feature>
<evidence type="ECO:0000256" key="9">
    <source>
        <dbReference type="ARBA" id="ARBA00023224"/>
    </source>
</evidence>
<name>A0AAZ3Q279_ONCTS</name>
<feature type="transmembrane region" description="Helical" evidence="11">
    <location>
        <begin position="81"/>
        <end position="103"/>
    </location>
</feature>
<dbReference type="FunFam" id="1.20.1070.10:FF:000035">
    <property type="entry name" value="C-C chemokine receptor type 6"/>
    <property type="match status" value="1"/>
</dbReference>
<evidence type="ECO:0000256" key="3">
    <source>
        <dbReference type="ARBA" id="ARBA00022692"/>
    </source>
</evidence>
<evidence type="ECO:0000313" key="13">
    <source>
        <dbReference type="Ensembl" id="ENSOTSP00005122545.1"/>
    </source>
</evidence>
<evidence type="ECO:0000256" key="4">
    <source>
        <dbReference type="ARBA" id="ARBA00022989"/>
    </source>
</evidence>
<dbReference type="PROSITE" id="PS50262">
    <property type="entry name" value="G_PROTEIN_RECEP_F1_2"/>
    <property type="match status" value="1"/>
</dbReference>
<dbReference type="PRINTS" id="PR00657">
    <property type="entry name" value="CCCHEMOKINER"/>
</dbReference>
<keyword evidence="9" id="KW-0807">Transducer</keyword>
<keyword evidence="3 11" id="KW-0812">Transmembrane</keyword>
<dbReference type="GeneTree" id="ENSGT01030000234667"/>
<feature type="transmembrane region" description="Helical" evidence="11">
    <location>
        <begin position="287"/>
        <end position="305"/>
    </location>
</feature>
<sequence>MVEGISRSSQKHSGGYGPVATAHCSRGDKQMRYRYSSSMDLTEEDDYDYHNNLTLNYSYEDYHTVCEKADVRSFAGLFLPVVYAACVVVGLAGNSLVLAVYAYHKCLRRSMTEAFLAHLAVADLLLLLTLPFWAADAALGWELGLPLCKLVSACYAINFTCCMLLLACVSMDRYLASVRAEGRNQGRLGRVFTRAHCGKVCLGVWAVAFLLGLPDLLFATVRETSRRRVCMAIYPPRLAREVKACLEVVEVLLGFLIPLLVMMWCYAGVGRVLRRLPEESRSRRRRAIRVLLVVVGLFVVTQLPYNAVKMWRAMDSVYTLVTHCGVSKALDRAAQVTESLALTHCCLNPLLYVFLGSSFRQYALKTAKAFGERTKRRRGEQREDEGTEMSFNSHNTASQETSTFSI</sequence>
<dbReference type="GO" id="GO:0006955">
    <property type="term" value="P:immune response"/>
    <property type="evidence" value="ECO:0007669"/>
    <property type="project" value="TreeGrafter"/>
</dbReference>
<keyword evidence="8" id="KW-0325">Glycoprotein</keyword>
<dbReference type="GO" id="GO:0016493">
    <property type="term" value="F:C-C chemokine receptor activity"/>
    <property type="evidence" value="ECO:0007669"/>
    <property type="project" value="TreeGrafter"/>
</dbReference>
<dbReference type="InterPro" id="IPR000355">
    <property type="entry name" value="Chemokine_rcpt"/>
</dbReference>
<feature type="region of interest" description="Disordered" evidence="10">
    <location>
        <begin position="373"/>
        <end position="406"/>
    </location>
</feature>
<reference evidence="14" key="1">
    <citation type="journal article" date="2018" name="PLoS ONE">
        <title>Chinook salmon (Oncorhynchus tshawytscha) genome and transcriptome.</title>
        <authorList>
            <person name="Christensen K.A."/>
            <person name="Leong J.S."/>
            <person name="Sakhrani D."/>
            <person name="Biagi C.A."/>
            <person name="Minkley D.R."/>
            <person name="Withler R.E."/>
            <person name="Rondeau E.B."/>
            <person name="Koop B.F."/>
            <person name="Devlin R.H."/>
        </authorList>
    </citation>
    <scope>NUCLEOTIDE SEQUENCE [LARGE SCALE GENOMIC DNA]</scope>
</reference>
<evidence type="ECO:0000256" key="10">
    <source>
        <dbReference type="SAM" id="MobiDB-lite"/>
    </source>
</evidence>
<evidence type="ECO:0000256" key="2">
    <source>
        <dbReference type="ARBA" id="ARBA00022475"/>
    </source>
</evidence>
<dbReference type="Gene3D" id="1.20.1070.10">
    <property type="entry name" value="Rhodopsin 7-helix transmembrane proteins"/>
    <property type="match status" value="1"/>
</dbReference>
<dbReference type="InterPro" id="IPR000276">
    <property type="entry name" value="GPCR_Rhodpsn"/>
</dbReference>
<feature type="transmembrane region" description="Helical" evidence="11">
    <location>
        <begin position="155"/>
        <end position="176"/>
    </location>
</feature>
<dbReference type="InterPro" id="IPR050119">
    <property type="entry name" value="CCR1-9-like"/>
</dbReference>
<dbReference type="Pfam" id="PF00001">
    <property type="entry name" value="7tm_1"/>
    <property type="match status" value="1"/>
</dbReference>
<keyword evidence="6 11" id="KW-0472">Membrane</keyword>
<dbReference type="GO" id="GO:0019957">
    <property type="term" value="F:C-C chemokine binding"/>
    <property type="evidence" value="ECO:0007669"/>
    <property type="project" value="TreeGrafter"/>
</dbReference>
<feature type="region of interest" description="Disordered" evidence="10">
    <location>
        <begin position="1"/>
        <end position="23"/>
    </location>
</feature>
<evidence type="ECO:0000313" key="14">
    <source>
        <dbReference type="Proteomes" id="UP000694402"/>
    </source>
</evidence>
<dbReference type="GO" id="GO:0009897">
    <property type="term" value="C:external side of plasma membrane"/>
    <property type="evidence" value="ECO:0007669"/>
    <property type="project" value="TreeGrafter"/>
</dbReference>
<dbReference type="GO" id="GO:0005044">
    <property type="term" value="F:scavenger receptor activity"/>
    <property type="evidence" value="ECO:0007669"/>
    <property type="project" value="InterPro"/>
</dbReference>
<dbReference type="GO" id="GO:0060326">
    <property type="term" value="P:cell chemotaxis"/>
    <property type="evidence" value="ECO:0007669"/>
    <property type="project" value="TreeGrafter"/>
</dbReference>
<dbReference type="AlphaFoldDB" id="A0AAZ3Q279"/>
<keyword evidence="14" id="KW-1185">Reference proteome</keyword>
<dbReference type="PRINTS" id="PR01558">
    <property type="entry name" value="CHEMOKINER11"/>
</dbReference>
<dbReference type="SUPFAM" id="SSF81321">
    <property type="entry name" value="Family A G protein-coupled receptor-like"/>
    <property type="match status" value="1"/>
</dbReference>
<accession>A0AAZ3Q279</accession>
<feature type="transmembrane region" description="Helical" evidence="11">
    <location>
        <begin position="115"/>
        <end position="135"/>
    </location>
</feature>
<comment type="subcellular location">
    <subcellularLocation>
        <location evidence="1">Cell membrane</location>
        <topology evidence="1">Multi-pass membrane protein</topology>
    </subcellularLocation>
</comment>
<evidence type="ECO:0000256" key="5">
    <source>
        <dbReference type="ARBA" id="ARBA00023040"/>
    </source>
</evidence>
<evidence type="ECO:0000259" key="12">
    <source>
        <dbReference type="PROSITE" id="PS50262"/>
    </source>
</evidence>
<proteinExistence type="predicted"/>
<protein>
    <recommendedName>
        <fullName evidence="12">G-protein coupled receptors family 1 profile domain-containing protein</fullName>
    </recommendedName>
</protein>
<dbReference type="PANTHER" id="PTHR10489:SF910">
    <property type="entry name" value="ATYPICAL CHEMOKINE RECEPTOR 4"/>
    <property type="match status" value="1"/>
</dbReference>
<dbReference type="Proteomes" id="UP000694402">
    <property type="component" value="Unassembled WGS sequence"/>
</dbReference>
<reference evidence="13" key="3">
    <citation type="submission" date="2025-09" db="UniProtKB">
        <authorList>
            <consortium name="Ensembl"/>
        </authorList>
    </citation>
    <scope>IDENTIFICATION</scope>
</reference>
<reference evidence="13" key="2">
    <citation type="submission" date="2025-08" db="UniProtKB">
        <authorList>
            <consortium name="Ensembl"/>
        </authorList>
    </citation>
    <scope>IDENTIFICATION</scope>
</reference>
<keyword evidence="4 11" id="KW-1133">Transmembrane helix</keyword>